<reference evidence="15" key="2">
    <citation type="journal article" date="2019" name="MicrobiologyOpen">
        <title>High-quality draft genome sequence of Gaiella occulta isolated from a 150 meter deep mineral water borehole and comparison with the genome sequences of other deep-branching lineages of the phylum Actinobacteria.</title>
        <authorList>
            <person name="Severino R."/>
            <person name="Froufe H.J.C."/>
            <person name="Barroso C."/>
            <person name="Albuquerque L."/>
            <person name="Lobo-da-Cunha A."/>
            <person name="da Costa M.S."/>
            <person name="Egas C."/>
        </authorList>
    </citation>
    <scope>NUCLEOTIDE SEQUENCE [LARGE SCALE GENOMIC DNA]</scope>
    <source>
        <strain evidence="15">F2-233</strain>
    </source>
</reference>
<evidence type="ECO:0000256" key="11">
    <source>
        <dbReference type="PROSITE-ProRule" id="PRU00742"/>
    </source>
</evidence>
<feature type="binding site" evidence="10">
    <location>
        <position position="232"/>
    </location>
    <ligand>
        <name>Mn(2+)</name>
        <dbReference type="ChEBI" id="CHEBI:29035"/>
        <label>2</label>
    </ligand>
</feature>
<evidence type="ECO:0000256" key="5">
    <source>
        <dbReference type="ARBA" id="ARBA00022723"/>
    </source>
</evidence>
<protein>
    <recommendedName>
        <fullName evidence="3 9">Arginase</fullName>
        <ecNumber evidence="2 9">3.5.3.1</ecNumber>
    </recommendedName>
</protein>
<reference evidence="14 15" key="1">
    <citation type="submission" date="2018-07" db="EMBL/GenBank/DDBJ databases">
        <title>High-quality-draft genome sequence of Gaiella occulta.</title>
        <authorList>
            <person name="Severino R."/>
            <person name="Froufe H.J.C."/>
            <person name="Rainey F.A."/>
            <person name="Barroso C."/>
            <person name="Albuquerque L."/>
            <person name="Lobo-Da-Cunha A."/>
            <person name="Da Costa M.S."/>
            <person name="Egas C."/>
        </authorList>
    </citation>
    <scope>NUCLEOTIDE SEQUENCE [LARGE SCALE GENOMIC DNA]</scope>
    <source>
        <strain evidence="14 15">F2-233</strain>
    </source>
</reference>
<dbReference type="InterPro" id="IPR023696">
    <property type="entry name" value="Ureohydrolase_dom_sf"/>
</dbReference>
<feature type="binding site" evidence="10">
    <location>
        <position position="127"/>
    </location>
    <ligand>
        <name>Mn(2+)</name>
        <dbReference type="ChEBI" id="CHEBI:29035"/>
        <label>1</label>
    </ligand>
</feature>
<feature type="binding site" evidence="10">
    <location>
        <position position="103"/>
    </location>
    <ligand>
        <name>Mn(2+)</name>
        <dbReference type="ChEBI" id="CHEBI:29035"/>
        <label>1</label>
    </ligand>
</feature>
<dbReference type="PIRSF" id="PIRSF036979">
    <property type="entry name" value="Arginase"/>
    <property type="match status" value="1"/>
</dbReference>
<evidence type="ECO:0000313" key="15">
    <source>
        <dbReference type="Proteomes" id="UP000254134"/>
    </source>
</evidence>
<keyword evidence="5 10" id="KW-0479">Metal-binding</keyword>
<comment type="caution">
    <text evidence="14">The sequence shown here is derived from an EMBL/GenBank/DDBJ whole genome shotgun (WGS) entry which is preliminary data.</text>
</comment>
<organism evidence="14 15">
    <name type="scientific">Gaiella occulta</name>
    <dbReference type="NCBI Taxonomy" id="1002870"/>
    <lineage>
        <taxon>Bacteria</taxon>
        <taxon>Bacillati</taxon>
        <taxon>Actinomycetota</taxon>
        <taxon>Thermoleophilia</taxon>
        <taxon>Gaiellales</taxon>
        <taxon>Gaiellaceae</taxon>
        <taxon>Gaiella</taxon>
    </lineage>
</organism>
<dbReference type="InterPro" id="IPR014033">
    <property type="entry name" value="Arginase"/>
</dbReference>
<dbReference type="GO" id="GO:0005737">
    <property type="term" value="C:cytoplasm"/>
    <property type="evidence" value="ECO:0007669"/>
    <property type="project" value="TreeGrafter"/>
</dbReference>
<dbReference type="GO" id="GO:0000050">
    <property type="term" value="P:urea cycle"/>
    <property type="evidence" value="ECO:0007669"/>
    <property type="project" value="UniProtKB-UniPathway"/>
</dbReference>
<dbReference type="AlphaFoldDB" id="A0A7M2YWL4"/>
<proteinExistence type="inferred from homology"/>
<dbReference type="GO" id="GO:0006525">
    <property type="term" value="P:arginine metabolic process"/>
    <property type="evidence" value="ECO:0007669"/>
    <property type="project" value="UniProtKB-KW"/>
</dbReference>
<keyword evidence="6 12" id="KW-0378">Hydrolase</keyword>
<evidence type="ECO:0000256" key="4">
    <source>
        <dbReference type="ARBA" id="ARBA00022503"/>
    </source>
</evidence>
<dbReference type="CDD" id="cd09989">
    <property type="entry name" value="Arginase"/>
    <property type="match status" value="1"/>
</dbReference>
<feature type="binding site" evidence="10">
    <location>
        <position position="129"/>
    </location>
    <ligand>
        <name>Mn(2+)</name>
        <dbReference type="ChEBI" id="CHEBI:29035"/>
        <label>1</label>
    </ligand>
</feature>
<evidence type="ECO:0000256" key="8">
    <source>
        <dbReference type="ARBA" id="ARBA00047391"/>
    </source>
</evidence>
<evidence type="ECO:0000256" key="2">
    <source>
        <dbReference type="ARBA" id="ARBA00012168"/>
    </source>
</evidence>
<dbReference type="FunFam" id="3.40.800.10:FF:000012">
    <property type="entry name" value="Arginase"/>
    <property type="match status" value="1"/>
</dbReference>
<dbReference type="PRINTS" id="PR00116">
    <property type="entry name" value="ARGINASE"/>
</dbReference>
<sequence length="303" mass="31501">MSSEHAKAVSIIGAPLDLGQTRRGVDMGPSAIRYAGLEERLAEIGYAVTERGNVAAPEPEALTVRDARARYLPEILDACAALAALVEGAVREGARPLVLGGDHAIALGTLAGLAAAAGQPGGVIWIDAHGDLNTPETSPSGNVHGMPLAAALGRAPEWFRHDGLALPAVTPSRVALVGIRSLDPAERAYLRDADIRVFTMSDIDRIGIERAVREALDHVAGPGFVHASLDLDSLDPEVAPGVGTPVRGGLTYREAHLACELIAESELLGSLEVVEANPILDRENTTALTAVELVASALGKTIL</sequence>
<dbReference type="Gene3D" id="3.40.800.10">
    <property type="entry name" value="Ureohydrolase domain"/>
    <property type="match status" value="1"/>
</dbReference>
<dbReference type="OrthoDB" id="7331788at2"/>
<dbReference type="PANTHER" id="PTHR43782">
    <property type="entry name" value="ARGINASE"/>
    <property type="match status" value="1"/>
</dbReference>
<comment type="cofactor">
    <cofactor evidence="10 13">
        <name>Mn(2+)</name>
        <dbReference type="ChEBI" id="CHEBI:29035"/>
    </cofactor>
    <text evidence="10 13">Binds 2 manganese ions per subunit.</text>
</comment>
<comment type="pathway">
    <text evidence="1">Nitrogen metabolism; urea cycle; L-ornithine and urea from L-arginine: step 1/1.</text>
</comment>
<dbReference type="SUPFAM" id="SSF52768">
    <property type="entry name" value="Arginase/deacetylase"/>
    <property type="match status" value="1"/>
</dbReference>
<accession>A0A7M2YWL4</accession>
<dbReference type="UniPathway" id="UPA00158">
    <property type="reaction ID" value="UER00270"/>
</dbReference>
<dbReference type="EMBL" id="QQZY01000005">
    <property type="protein sequence ID" value="RDI74120.1"/>
    <property type="molecule type" value="Genomic_DNA"/>
</dbReference>
<name>A0A7M2YWL4_9ACTN</name>
<keyword evidence="15" id="KW-1185">Reference proteome</keyword>
<dbReference type="GO" id="GO:0004053">
    <property type="term" value="F:arginase activity"/>
    <property type="evidence" value="ECO:0007669"/>
    <property type="project" value="UniProtKB-UniRule"/>
</dbReference>
<evidence type="ECO:0000313" key="14">
    <source>
        <dbReference type="EMBL" id="RDI74120.1"/>
    </source>
</evidence>
<feature type="binding site" evidence="10">
    <location>
        <position position="230"/>
    </location>
    <ligand>
        <name>Mn(2+)</name>
        <dbReference type="ChEBI" id="CHEBI:29035"/>
        <label>1</label>
    </ligand>
</feature>
<comment type="similarity">
    <text evidence="11 12">Belongs to the arginase family.</text>
</comment>
<evidence type="ECO:0000256" key="10">
    <source>
        <dbReference type="PIRSR" id="PIRSR036979-1"/>
    </source>
</evidence>
<evidence type="ECO:0000256" key="3">
    <source>
        <dbReference type="ARBA" id="ARBA00018123"/>
    </source>
</evidence>
<dbReference type="PROSITE" id="PS51409">
    <property type="entry name" value="ARGINASE_2"/>
    <property type="match status" value="1"/>
</dbReference>
<evidence type="ECO:0000256" key="7">
    <source>
        <dbReference type="ARBA" id="ARBA00023211"/>
    </source>
</evidence>
<gene>
    <name evidence="14" type="ORF">Gocc_2217</name>
</gene>
<evidence type="ECO:0000256" key="9">
    <source>
        <dbReference type="NCBIfam" id="TIGR01229"/>
    </source>
</evidence>
<dbReference type="GO" id="GO:0030145">
    <property type="term" value="F:manganese ion binding"/>
    <property type="evidence" value="ECO:0007669"/>
    <property type="project" value="TreeGrafter"/>
</dbReference>
<dbReference type="PROSITE" id="PS01053">
    <property type="entry name" value="ARGINASE_1"/>
    <property type="match status" value="1"/>
</dbReference>
<dbReference type="InterPro" id="IPR006035">
    <property type="entry name" value="Ureohydrolase"/>
</dbReference>
<dbReference type="EC" id="3.5.3.1" evidence="2 9"/>
<dbReference type="PANTHER" id="PTHR43782:SF3">
    <property type="entry name" value="ARGINASE"/>
    <property type="match status" value="1"/>
</dbReference>
<dbReference type="Proteomes" id="UP000254134">
    <property type="component" value="Unassembled WGS sequence"/>
</dbReference>
<evidence type="ECO:0000256" key="1">
    <source>
        <dbReference type="ARBA" id="ARBA00005098"/>
    </source>
</evidence>
<comment type="catalytic activity">
    <reaction evidence="8 13">
        <text>L-arginine + H2O = urea + L-ornithine</text>
        <dbReference type="Rhea" id="RHEA:20569"/>
        <dbReference type="ChEBI" id="CHEBI:15377"/>
        <dbReference type="ChEBI" id="CHEBI:16199"/>
        <dbReference type="ChEBI" id="CHEBI:32682"/>
        <dbReference type="ChEBI" id="CHEBI:46911"/>
        <dbReference type="EC" id="3.5.3.1"/>
    </reaction>
</comment>
<feature type="binding site" evidence="10">
    <location>
        <position position="131"/>
    </location>
    <ligand>
        <name>Mn(2+)</name>
        <dbReference type="ChEBI" id="CHEBI:29035"/>
        <label>1</label>
    </ligand>
</feature>
<keyword evidence="7 10" id="KW-0464">Manganese</keyword>
<dbReference type="RefSeq" id="WP_114796632.1">
    <property type="nucleotide sequence ID" value="NZ_QQZY01000005.1"/>
</dbReference>
<keyword evidence="4 13" id="KW-0056">Arginine metabolism</keyword>
<evidence type="ECO:0000256" key="6">
    <source>
        <dbReference type="ARBA" id="ARBA00022801"/>
    </source>
</evidence>
<dbReference type="InterPro" id="IPR020855">
    <property type="entry name" value="Ureohydrolase_Mn_BS"/>
</dbReference>
<evidence type="ECO:0000256" key="12">
    <source>
        <dbReference type="RuleBase" id="RU003684"/>
    </source>
</evidence>
<evidence type="ECO:0000256" key="13">
    <source>
        <dbReference type="RuleBase" id="RU361159"/>
    </source>
</evidence>
<dbReference type="Pfam" id="PF00491">
    <property type="entry name" value="Arginase"/>
    <property type="match status" value="1"/>
</dbReference>
<dbReference type="NCBIfam" id="TIGR01229">
    <property type="entry name" value="rocF_arginase"/>
    <property type="match status" value="1"/>
</dbReference>